<evidence type="ECO:0000313" key="2">
    <source>
        <dbReference type="Proteomes" id="UP001207337"/>
    </source>
</evidence>
<evidence type="ECO:0000313" key="1">
    <source>
        <dbReference type="EMBL" id="MCW9711705.1"/>
    </source>
</evidence>
<comment type="caution">
    <text evidence="1">The sequence shown here is derived from an EMBL/GenBank/DDBJ whole genome shotgun (WGS) entry which is preliminary data.</text>
</comment>
<dbReference type="EMBL" id="JAJNDC010000001">
    <property type="protein sequence ID" value="MCW9711705.1"/>
    <property type="molecule type" value="Genomic_DNA"/>
</dbReference>
<organism evidence="1 2">
    <name type="scientific">Fodinibius salicampi</name>
    <dbReference type="NCBI Taxonomy" id="1920655"/>
    <lineage>
        <taxon>Bacteria</taxon>
        <taxon>Pseudomonadati</taxon>
        <taxon>Balneolota</taxon>
        <taxon>Balneolia</taxon>
        <taxon>Balneolales</taxon>
        <taxon>Balneolaceae</taxon>
        <taxon>Fodinibius</taxon>
    </lineage>
</organism>
<dbReference type="RefSeq" id="WP_265787145.1">
    <property type="nucleotide sequence ID" value="NZ_BAABRS010000001.1"/>
</dbReference>
<keyword evidence="2" id="KW-1185">Reference proteome</keyword>
<accession>A0ABT3PV25</accession>
<dbReference type="Proteomes" id="UP001207337">
    <property type="component" value="Unassembled WGS sequence"/>
</dbReference>
<protein>
    <submittedName>
        <fullName evidence="1">Uncharacterized protein</fullName>
    </submittedName>
</protein>
<gene>
    <name evidence="1" type="ORF">LQ318_02205</name>
</gene>
<sequence length="387" mass="43409">MMKIKRVILSVSLLVIGGIYLTGCEDNSTTGIEDSLETVPKVTAIEGAQNVDLKVNKGTNSYFTMDFSNIEPNNYINNGIYEGWCIAYDKPIDSDGQVQENLKLSLAEDERWQPIRRLLGIKDHLLANNPDITYREIQVAIWALRDFPKFDLDKISVDDIPSRMVTNGEFNFSKEQVRNIVAEVKNQTTQKSKSDGLTAQSYDELEKEICVVETDSDTQTVIVPCDETFWAFGEINFRKDSSGKWGWVYVTTLNEENNFASSTPLIAGAGKDDGTYTAEDLEDLWVGWLNVSLNQSELSITYAATGGYLYEEAHLWIGCSYEEEGGQNTTTPGQFPFKYEPDELFSEYTFSLEIGSENDFENNQIAACENNEYYIAAHGVVGGKAIE</sequence>
<name>A0ABT3PV25_9BACT</name>
<reference evidence="1 2" key="1">
    <citation type="submission" date="2021-11" db="EMBL/GenBank/DDBJ databases">
        <title>Aliifidinibius sp. nov., a new bacterium isolated from saline soil.</title>
        <authorList>
            <person name="Galisteo C."/>
            <person name="De La Haba R."/>
            <person name="Sanchez-Porro C."/>
            <person name="Ventosa A."/>
        </authorList>
    </citation>
    <scope>NUCLEOTIDE SEQUENCE [LARGE SCALE GENOMIC DNA]</scope>
    <source>
        <strain evidence="1 2">KACC 190600</strain>
    </source>
</reference>
<proteinExistence type="predicted"/>